<name>A0A2S0RB63_9FLAO</name>
<keyword evidence="3" id="KW-1185">Reference proteome</keyword>
<dbReference type="OrthoDB" id="1652165at2"/>
<dbReference type="Pfam" id="PF20009">
    <property type="entry name" value="GEVED"/>
    <property type="match status" value="1"/>
</dbReference>
<dbReference type="RefSeq" id="WP_108369382.1">
    <property type="nucleotide sequence ID" value="NZ_CP028811.1"/>
</dbReference>
<dbReference type="InterPro" id="IPR013783">
    <property type="entry name" value="Ig-like_fold"/>
</dbReference>
<evidence type="ECO:0000259" key="1">
    <source>
        <dbReference type="SMART" id="SM00089"/>
    </source>
</evidence>
<dbReference type="EMBL" id="CP028811">
    <property type="protein sequence ID" value="AWA28795.1"/>
    <property type="molecule type" value="Genomic_DNA"/>
</dbReference>
<evidence type="ECO:0000313" key="2">
    <source>
        <dbReference type="EMBL" id="AWA28795.1"/>
    </source>
</evidence>
<dbReference type="InterPro" id="IPR006626">
    <property type="entry name" value="PbH1"/>
</dbReference>
<reference evidence="2 3" key="1">
    <citation type="submission" date="2018-04" db="EMBL/GenBank/DDBJ databases">
        <title>Genome sequencing of Flavobacterium sp. HYN0048.</title>
        <authorList>
            <person name="Yi H."/>
            <person name="Baek C."/>
        </authorList>
    </citation>
    <scope>NUCLEOTIDE SEQUENCE [LARGE SCALE GENOMIC DNA]</scope>
    <source>
        <strain evidence="2 3">HYN0048</strain>
    </source>
</reference>
<dbReference type="InterPro" id="IPR044023">
    <property type="entry name" value="Ig_7"/>
</dbReference>
<feature type="domain" description="PKD/Chitinase" evidence="1">
    <location>
        <begin position="1693"/>
        <end position="1774"/>
    </location>
</feature>
<feature type="domain" description="PKD/Chitinase" evidence="1">
    <location>
        <begin position="1255"/>
        <end position="1336"/>
    </location>
</feature>
<dbReference type="SMART" id="SM00710">
    <property type="entry name" value="PbH1"/>
    <property type="match status" value="23"/>
</dbReference>
<dbReference type="InterPro" id="IPR022409">
    <property type="entry name" value="PKD/Chitinase_dom"/>
</dbReference>
<dbReference type="SMART" id="SM00089">
    <property type="entry name" value="PKD"/>
    <property type="match status" value="3"/>
</dbReference>
<dbReference type="Gene3D" id="2.60.40.10">
    <property type="entry name" value="Immunoglobulins"/>
    <property type="match status" value="4"/>
</dbReference>
<sequence>MLKNYISSEAGVVAGTYRSVLNKIAATLSLVLFCVLGASAQVDVTASGGTSSANYTTLKGAFDAINAGTHTGTITIGISGNTTETATAVLNASGSGAASYASIAISPTGGAARTISGAIAGGSPMIDLSGADNVTFDGLNSGGNALTLSNTTASATSGTSTIRFIGGATNNTITKCSVLGSFSAAVGTNGGNIFFSTDAVTANGNDNNTVSFCDIGPAGTNLPSKGIYINGSTTTTALNNSGNTFNGNNIFDYFGAAVSSAGIYIAGGATDTNITNNKFYQTAARTQTTGAQHSAVWIANTSGNNYQVTGNIIGFANAGGTGTYSFVGVSSSSIFVPIHCLAGTTTASSVSSNTISNISVSGAISGTTSTGPFRAIYVTGLTNVNSNSIGSQSATGAISVTSSSASTSNTYGIYNNSSSATTISNNQIGGINVANSTSGTVTFTGIFINTSSSVTATCSNNSIGGSVANSIAVSGTSTACQVVGINIGLPITTLTSNTIRNLTNNAGTGTTTTSSVIGVLFNASTVSTIGSNTIFNLSSTLAGAATVNGIYSGTPASGTVFEKNLIYGLDAANAAASVNGIYVGGGTATYRNNMIRLGVSGSSATVGMAINGVNEQAGTDNFYHNSIFIGGAPTGGASNSFAFQSIVTANTRAYQNNIFVNKRSNSGSTGKHYAIRVGGTAANPAGLTSNGNILFANGTNGFTGLFNAVDQSTIANWRTATGQDANSYAEDTPFKDALSSPPNLHLDSSTATFTEGLGVTLASVTDDFDGEARSGLTPVDIGADASNATGPAVVKINSVAASPTGNQCTAASRTITANITAGAGAITSVTLNYSFNGTAQTPITMTGGTLTAGTTSNFTATIPAATPANASVVWSVTAVDAVVTRTVVGTGYADAPLLGATASASASVTTLCNGTPTILSAAISKPGTATLGAGATTASSYDGIFYHLFGGNKSQFLVRASELSALGLSAGNITSIGITMNTVTAQAYSNFAINIAPTAQTAMTTTLVSAGLTQVYSASSYTPTTGDNTFTFSTPFVWDGTSNIVVQFCWSNNNTGGTSNFAKVDATPFVSCGYYRVDSTVASTLCGVTAASGTTSNRPKMIFGGNVSPTISSYSWSDGSTVVGTTNNLSVSPSATTTYTATLSLSGCPVTTNSVTVTVNPAPTAPTATNSSQCGLDIPTASVADPNGFTTPIIKWYATNVATTPLQATTSNTYGTAISATTTFYVSVVNPTTGCESTRTPVTVTVSTPDPITVTPGATATICAGQTISLGASSINAGYVYTWTASPATGSGVSGTLTGASQSVTPTLPGTYVYSVLGDDGICATTKTVTVTVGPLPAITTAVAASPTICEGSSTALTATSIGIGAGVGTIGTQTTTIGGDNGNPYRSGNGTGNQIKTQLLYRASELTAAGYVAGNITSLGFTVTGADTGVVSNLTIKMAATSATALTTTYETPTFTTVFTQASFTPALGVNTHTFSTPFVWDGTSNIIVETCQTNNITGTTTVACSTPAFAGNTHSASSTTACSATTGTAVANRPIVTLGGQKTTDITASYTWSWNPGNLSGASVSVSPLTTTAYTVRATNNTTGCFAEQVVNVTVNPKPLVLTATNSSQCGFQMPTASVADPNGFTTPTIKWYADNVTATALQSSTSNTYNTAISATTTLYVSVTNPTTGCESNRTPVTVTVSNPDPITVTPGATANACAGTAVSLGASSVNTSYVYSWSASPQTGSGITGTVNGASQTVTPTIAGTYVYTVIGTDGVCTATSTVTVTVGALPLISSVTGPSAAACPGTASVLTAKSVPATAGTAAIGTQSTTEFGGGVYRNGFGTGDFKHQLIYTAAELNAAGLVGGNITSISFNVTSAGSGSANNYTIRMANVASTPPLTTSFLSPAGFTTCYTASTYTAVAGVNTHTFTTPFNWDGTSNVLVDICYNISTTGSSSTLAATTPSVVSNNNLLGSAGACAATTGATTYANRPLATFAGQVGSDVTSSYTWTWNPGNLSGSSVSVSPTTTTLYTVRATNTTTGCFSEQTITVNVNPAPAAPVVVSNTSQCGTQVPGASVSDPNGFTTPVIRWYNVATGGTPLQATTSLSYDSAISVTTTFYVAVVNPTTGCEGARTPLTITVATPDALSVTAPSSVCAGGSFNISSSYTPSFNNFTQFTLSAAPATGSGVTGNVALTANASGSDAYLVTPTAAGTYVYTISAYDPVQGCTSVQTKTITVNALPVLTVSATPATICAGSATTLLATTPTITAGLASSIGTDVTTTSTNAITPFTSNYEGQHVQYIVRASELTASGLKAGNLTSLAFNVTASGVGTFAQSGYTVKIANTADTAFSGNFATPSGSFTTVYGPISKPAPAVGIHTLTFTTPFNWDGSSNIVVDICHDNDSVADTCASCFSGNSTVAYSTTAYNSVYGKYADNNSLCGTNNGTAITTFTNRPNMVFGGQVLGQGAGSLTYSWSDGVSEVSTSNTFSASPTTTTVYTVTATDPVTSCAKSQNVTVNVNPAPNAPTVVNGGNCGPGVVTTATVSNTNGFATPTYKWYSASTGGTALQSSTATNYTTSISATTTLYVSVVNPATGCESPRSAIVLTIDTTPSATINYDNSPYCNTLTSAPVTRTGTAGGTYTADVALSLNPTTGEVNPSLSTPGLYQVTYTMDGGSCGMKTATTFITIGQNPSSGFTYGSSVYCSSSLTATPVITGTAGTFTAVPAGLSINPSTGVIDLAASLEGTYNVTNTVTGAGCTTSTTTVAVTVNKAVAITAQPQGVSILPADNTSFSVTATGTGISSYVWEVNNGSGWSTVTDGGVYSGATTSTLALTNVTSGMNQYQYRVTVSGTAPCAPVTSDPAILTVTTISISAQPQSQTICSNTGVTFSVSTAGGTPSSYQWQYRVNSAGTFADIPSATASSYSIPSGLTSANTGNQYQVVINGGSLVSNVATLTVNDVVAINSNPSTQTVCSSASSVTFTVGATGTGLTYQWEVSTDNGANWTPVSAATSASYTINTPAVSLTGSQYRAVVSGLAPCSAQTSAPATLTVIQSVAITAQPSNQAICASATANFSVTATGAGLAYQWIANNGSDIVLTDGTLSGATISGATTNALSITSPASLSGYTFRVQVSGTAPCTPLTSNTVSLYVVSGGTIAVGPSGTYNNLTSAIAALVTCGITQPTFLELNSGYDASTETYPINLPAITGASATNTITIREANGVTGKVISSANPVATFSLNGGNYWTIDGRSGGNGTTKDLQISNTNTTGAAIQFINDASNNIVRYADVRGVNTSTTSGVVLFSTTTATTGNDNNTIANCDIRDGATTPAIGIYSAGTAAKTNDNNTISNNNIFNFFSAASATRGISVASNSEAWTISGNKLYQTATRLYTTANTHHGINVAAGAGYTITGNTIGFANAAGTGTMSLVGNSVALTGTFPSAYTTTGTPNATRFIGINAAFTAAGTVSSIQNNTVGGIALYTSSGATTTNGILCGINVTSGNANIGTVTGNTIGATTGTGSLYAATTTTQGAVVGIYATSANTVSIQNNTIGAIDASGTTASLTGSITGIDVAGAGVITVSNNIVGNATANNLRAGAFFNGTNLTNAGALTFTTSGASLIDAIRSSATGSSTTISTNTVRNVTAYGTGGSAINGINNSGATTLLTAASNTISDISNAGTGAFTGMTVGSPATANVTSNTVNTLSRTGAGTFYGIQYGTPTTITIDGNTVSNLSNNAAGSTSGFYGLYSVGTPQNETITNNNVFNLSTTATGAQTMVGWYQLTSNTGTKVCTGNNFYNFTAPASSTVIMYGIRNGYGANVTVSRNTIYGFSGGITQFGIFSNPGVAGTANIFRNKIYDLSTGNTGAAQIIGLAMASTTASANTNAYNNLIGDLRTPAASNADAIRGISVSATAATANFNVYNNTVYLNASSTGAAFGTSGIYHAASSTATTAKLDLQNNIVINTSTPGTTGVVTALRRSAVATLGNFATTSNRNMYFAGTPAANRTILFDGTNAYQDYSTYYAAVGTTREANSFVDAAFSAATFFTSTTGNSSTYLKPNDAINTLAESGGANLSAFFTVDYNGVTRGTQYDMGAWEFAGSSPAPAVTLNSVSPALTTQCSATPRTVSVDVTTPSGTITAVTITYNNGSATGPVAMTNTSGSIWSYTIPAASPANSIVIWSVTATNSSALSTTFSGTSYQDAPNTGITSVASATATTICAGSPTTLDGALSGGSPTYTAPPAVTNPTTDEDMGNVTITQGATTILNNTSARNSLVGTIGTATGTAGSYANYTAFGPYTLNGGLTYNFSMTSVQDTSPFAHSMAIYIDYNRNGSFADAGEAVYTSAATTTGAHTETGSFVVPAGVNPGTARMRIIVTEGASGITGPTMTVGWGEYEEYAVNLVPSATYSWSDGTTVVGTTKSLTVNPTVTTTYTLTTSINGCPVVSNGVTVTVNPTSVAGTISGATSVCSGTNSTTLTLNGNTGTIQWQSSTDNTVFANISGATGSTYTAQNIAATTYYRAVVTSGLCSAATSASAAVTVIPQVNGGTLSNQTACYNSTPDDIVLSGSVGSVVKWQKSSDLAFTSPQDIANTTTTLTGAQVGNITATTYVRAVVQSGSCGTTNSAVATITPGNQTTWTVAGGWSNGAPTSTSAATINGNFTAVADLNACSLTIQSGTVSFPGGFDAYVSGKVSVNGGTITFEDGSDLVQTRNDANTGNIKYKRTANLIRQDYVYWSSPVSGQLLQPFSPNTLNTRFYTLDESSNGFSQIASPSTTSFDAAKGYMIRAANNHPAVLTPWTGTFTGTPRNGEYTIPVTVNGQGYNMIGNPYPSTVDADLFLAEPGNAGTLYFWTHISQAAASGANYASYNTFGGTAAQSGGSAPTGAIRGGQGFILLKSSASTARFTNAMRTAEGGAFYRNAQTAEKHRMWFNLNTPGHAMNQILVGYAEGATMGEDIAMDGKSIEGGSSISTLIGSDNYVIQARSLPFVDTDVVPMGFTAATAGTYIIELDHVDGLFSGDQNIYLKDNLLGVTHNIKQGAYSFASAEGTFANRFEVVYQSSPLGVDTPTFDANSVVVYKNQGMLHINSGKIVMSGVKIFDVRGRLIYERGAINASETVLNDLRAEEQVLLVQITSVDNEVVTKKVAY</sequence>
<dbReference type="InterPro" id="IPR045474">
    <property type="entry name" value="GEVED"/>
</dbReference>
<dbReference type="Pfam" id="PF19081">
    <property type="entry name" value="Ig_7"/>
    <property type="match status" value="4"/>
</dbReference>
<proteinExistence type="predicted"/>
<dbReference type="KEGG" id="fmg:HYN48_01095"/>
<feature type="domain" description="PKD/Chitinase" evidence="1">
    <location>
        <begin position="1965"/>
        <end position="2039"/>
    </location>
</feature>
<evidence type="ECO:0000313" key="3">
    <source>
        <dbReference type="Proteomes" id="UP000244193"/>
    </source>
</evidence>
<organism evidence="2 3">
    <name type="scientific">Flavobacterium magnum</name>
    <dbReference type="NCBI Taxonomy" id="2162713"/>
    <lineage>
        <taxon>Bacteria</taxon>
        <taxon>Pseudomonadati</taxon>
        <taxon>Bacteroidota</taxon>
        <taxon>Flavobacteriia</taxon>
        <taxon>Flavobacteriales</taxon>
        <taxon>Flavobacteriaceae</taxon>
        <taxon>Flavobacterium</taxon>
    </lineage>
</organism>
<dbReference type="Proteomes" id="UP000244193">
    <property type="component" value="Chromosome"/>
</dbReference>
<dbReference type="NCBIfam" id="NF033708">
    <property type="entry name" value="T9SS_Cterm_ChiA"/>
    <property type="match status" value="1"/>
</dbReference>
<accession>A0A2S0RB63</accession>
<gene>
    <name evidence="2" type="ORF">HYN48_01095</name>
</gene>
<protein>
    <recommendedName>
        <fullName evidence="1">PKD/Chitinase domain-containing protein</fullName>
    </recommendedName>
</protein>